<proteinExistence type="predicted"/>
<organism evidence="1 2">
    <name type="scientific">Hyalomma asiaticum</name>
    <name type="common">Tick</name>
    <dbReference type="NCBI Taxonomy" id="266040"/>
    <lineage>
        <taxon>Eukaryota</taxon>
        <taxon>Metazoa</taxon>
        <taxon>Ecdysozoa</taxon>
        <taxon>Arthropoda</taxon>
        <taxon>Chelicerata</taxon>
        <taxon>Arachnida</taxon>
        <taxon>Acari</taxon>
        <taxon>Parasitiformes</taxon>
        <taxon>Ixodida</taxon>
        <taxon>Ixodoidea</taxon>
        <taxon>Ixodidae</taxon>
        <taxon>Hyalomminae</taxon>
        <taxon>Hyalomma</taxon>
    </lineage>
</organism>
<evidence type="ECO:0000313" key="2">
    <source>
        <dbReference type="Proteomes" id="UP000821845"/>
    </source>
</evidence>
<name>A0ACB7RUS1_HYAAI</name>
<gene>
    <name evidence="1" type="ORF">HPB50_015920</name>
</gene>
<reference evidence="1" key="1">
    <citation type="submission" date="2020-05" db="EMBL/GenBank/DDBJ databases">
        <title>Large-scale comparative analyses of tick genomes elucidate their genetic diversity and vector capacities.</title>
        <authorList>
            <person name="Jia N."/>
            <person name="Wang J."/>
            <person name="Shi W."/>
            <person name="Du L."/>
            <person name="Sun Y."/>
            <person name="Zhan W."/>
            <person name="Jiang J."/>
            <person name="Wang Q."/>
            <person name="Zhang B."/>
            <person name="Ji P."/>
            <person name="Sakyi L.B."/>
            <person name="Cui X."/>
            <person name="Yuan T."/>
            <person name="Jiang B."/>
            <person name="Yang W."/>
            <person name="Lam T.T.-Y."/>
            <person name="Chang Q."/>
            <person name="Ding S."/>
            <person name="Wang X."/>
            <person name="Zhu J."/>
            <person name="Ruan X."/>
            <person name="Zhao L."/>
            <person name="Wei J."/>
            <person name="Que T."/>
            <person name="Du C."/>
            <person name="Cheng J."/>
            <person name="Dai P."/>
            <person name="Han X."/>
            <person name="Huang E."/>
            <person name="Gao Y."/>
            <person name="Liu J."/>
            <person name="Shao H."/>
            <person name="Ye R."/>
            <person name="Li L."/>
            <person name="Wei W."/>
            <person name="Wang X."/>
            <person name="Wang C."/>
            <person name="Yang T."/>
            <person name="Huo Q."/>
            <person name="Li W."/>
            <person name="Guo W."/>
            <person name="Chen H."/>
            <person name="Zhou L."/>
            <person name="Ni X."/>
            <person name="Tian J."/>
            <person name="Zhou Y."/>
            <person name="Sheng Y."/>
            <person name="Liu T."/>
            <person name="Pan Y."/>
            <person name="Xia L."/>
            <person name="Li J."/>
            <person name="Zhao F."/>
            <person name="Cao W."/>
        </authorList>
    </citation>
    <scope>NUCLEOTIDE SEQUENCE</scope>
    <source>
        <strain evidence="1">Hyas-2018</strain>
    </source>
</reference>
<evidence type="ECO:0000313" key="1">
    <source>
        <dbReference type="EMBL" id="KAH6926245.1"/>
    </source>
</evidence>
<protein>
    <submittedName>
        <fullName evidence="1">Uncharacterized protein</fullName>
    </submittedName>
</protein>
<dbReference type="Proteomes" id="UP000821845">
    <property type="component" value="Chromosome 7"/>
</dbReference>
<dbReference type="EMBL" id="CM023487">
    <property type="protein sequence ID" value="KAH6926245.1"/>
    <property type="molecule type" value="Genomic_DNA"/>
</dbReference>
<keyword evidence="2" id="KW-1185">Reference proteome</keyword>
<comment type="caution">
    <text evidence="1">The sequence shown here is derived from an EMBL/GenBank/DDBJ whole genome shotgun (WGS) entry which is preliminary data.</text>
</comment>
<accession>A0ACB7RUS1</accession>
<sequence length="176" mass="20581">MGHEYDTSCLAEVNPGLVLREQRKLQQELDHFRKESTKKDSQIRDLQQRLDAAGDGLNRMPFYTFWCRRSGSCYWRPQRVMGELAVMERLRLKRASRLSLNTMIINEARALLDSEAATLYQLNAIYSRLKANKDELRKINEKLESHIADEEFEQEYSIIVEYEDNATSAMSELLSK</sequence>